<dbReference type="Proteomes" id="UP001176478">
    <property type="component" value="Unassembled WGS sequence"/>
</dbReference>
<dbReference type="Gene3D" id="2.60.40.10">
    <property type="entry name" value="Immunoglobulins"/>
    <property type="match status" value="2"/>
</dbReference>
<dbReference type="InterPro" id="IPR050643">
    <property type="entry name" value="Periplasmic_pilus_chap"/>
</dbReference>
<dbReference type="PRINTS" id="PR00969">
    <property type="entry name" value="CHAPERONPILI"/>
</dbReference>
<dbReference type="RefSeq" id="WP_042846500.1">
    <property type="nucleotide sequence ID" value="NZ_JARRYG010000030.1"/>
</dbReference>
<evidence type="ECO:0000313" key="7">
    <source>
        <dbReference type="EMBL" id="MDG4698592.1"/>
    </source>
</evidence>
<evidence type="ECO:0000256" key="3">
    <source>
        <dbReference type="ARBA" id="ARBA00022729"/>
    </source>
</evidence>
<dbReference type="EMBL" id="JARRYG010000030">
    <property type="protein sequence ID" value="MDG4698592.1"/>
    <property type="molecule type" value="Genomic_DNA"/>
</dbReference>
<evidence type="ECO:0000256" key="2">
    <source>
        <dbReference type="ARBA" id="ARBA00007399"/>
    </source>
</evidence>
<dbReference type="SUPFAM" id="SSF49584">
    <property type="entry name" value="Periplasmic chaperone C-domain"/>
    <property type="match status" value="1"/>
</dbReference>
<dbReference type="AlphaFoldDB" id="A0AA42FLC9"/>
<evidence type="ECO:0000256" key="5">
    <source>
        <dbReference type="ARBA" id="ARBA00023186"/>
    </source>
</evidence>
<organism evidence="7 9">
    <name type="scientific">Providencia huashanensis</name>
    <dbReference type="NCBI Taxonomy" id="3037798"/>
    <lineage>
        <taxon>Bacteria</taxon>
        <taxon>Pseudomonadati</taxon>
        <taxon>Pseudomonadota</taxon>
        <taxon>Gammaproteobacteria</taxon>
        <taxon>Enterobacterales</taxon>
        <taxon>Morganellaceae</taxon>
        <taxon>Providencia</taxon>
    </lineage>
</organism>
<protein>
    <submittedName>
        <fullName evidence="7">Fimbria/pilus chaperone family protein</fullName>
    </submittedName>
</protein>
<dbReference type="PANTHER" id="PTHR30251:SF3">
    <property type="entry name" value="FIMBRIAL CHAPARONE PROTEIN"/>
    <property type="match status" value="1"/>
</dbReference>
<dbReference type="InterPro" id="IPR016147">
    <property type="entry name" value="Pili_assmbl_chaperone_N"/>
</dbReference>
<comment type="caution">
    <text evidence="7">The sequence shown here is derived from an EMBL/GenBank/DDBJ whole genome shotgun (WGS) entry which is preliminary data.</text>
</comment>
<accession>A0AA42FLC9</accession>
<dbReference type="GO" id="GO:0030288">
    <property type="term" value="C:outer membrane-bounded periplasmic space"/>
    <property type="evidence" value="ECO:0007669"/>
    <property type="project" value="InterPro"/>
</dbReference>
<evidence type="ECO:0000259" key="6">
    <source>
        <dbReference type="Pfam" id="PF00345"/>
    </source>
</evidence>
<dbReference type="GO" id="GO:0071555">
    <property type="term" value="P:cell wall organization"/>
    <property type="evidence" value="ECO:0007669"/>
    <property type="project" value="InterPro"/>
</dbReference>
<evidence type="ECO:0000313" key="9">
    <source>
        <dbReference type="Proteomes" id="UP001156701"/>
    </source>
</evidence>
<dbReference type="PANTHER" id="PTHR30251">
    <property type="entry name" value="PILUS ASSEMBLY CHAPERONE"/>
    <property type="match status" value="1"/>
</dbReference>
<sequence length="231" mass="26143">MKIKTYLLLIIVLLIPQLSIAAGILPATSVVVVNEKSQDGEIVVTNTDNYPVLLTTELVNVDPEYQDLVIATPQLIRVEPKAKQLIRFMLTSNSDLKHEVLMRVIFEGIPPQADPDAEQIKFTIRQNLPLIIKPKNLPENDTPWELLKWKYEKNTLIVTNPSPYIVRLSNSVLSKPGNIEWVLPSNYILPNQSIELTTSQRSPTLIDGVTIQPFTQWGYSTTQKYSIKLNN</sequence>
<evidence type="ECO:0000256" key="4">
    <source>
        <dbReference type="ARBA" id="ARBA00022764"/>
    </source>
</evidence>
<reference evidence="7" key="1">
    <citation type="submission" date="2023-03" db="EMBL/GenBank/DDBJ databases">
        <title>a new species belonging to Providencia genus.</title>
        <authorList>
            <person name="Yang W."/>
            <person name="Hu F."/>
            <person name="Shen S."/>
            <person name="Ding L."/>
            <person name="Yin D."/>
        </authorList>
    </citation>
    <scope>NUCLEOTIDE SEQUENCE</scope>
    <source>
        <strain evidence="7">CRE-3FA-0001</strain>
    </source>
</reference>
<keyword evidence="3" id="KW-0732">Signal</keyword>
<comment type="subcellular location">
    <subcellularLocation>
        <location evidence="1">Periplasm</location>
    </subcellularLocation>
</comment>
<dbReference type="InterPro" id="IPR013783">
    <property type="entry name" value="Ig-like_fold"/>
</dbReference>
<proteinExistence type="inferred from homology"/>
<name>A0AA42FLC9_9GAMM</name>
<dbReference type="InterPro" id="IPR008962">
    <property type="entry name" value="PapD-like_sf"/>
</dbReference>
<dbReference type="InterPro" id="IPR001829">
    <property type="entry name" value="Pili_assmbl_chaperone_bac"/>
</dbReference>
<reference evidence="8" key="3">
    <citation type="journal article" date="2024" name="Int. J. Antimicrob. Agents">
        <title>Identification of a novel Providencia species showing multi-drug-resistant in three patients with hospital-acquired infection.</title>
        <authorList>
            <person name="Yang W."/>
            <person name="Chen J."/>
            <person name="Yang F."/>
            <person name="Ji P."/>
            <person name="Shen S."/>
            <person name="Yin D."/>
            <person name="Hu F."/>
        </authorList>
    </citation>
    <scope>NUCLEOTIDE SEQUENCE</scope>
    <source>
        <strain evidence="8">CRE-138-0111</strain>
    </source>
</reference>
<dbReference type="Proteomes" id="UP001156701">
    <property type="component" value="Unassembled WGS sequence"/>
</dbReference>
<keyword evidence="5" id="KW-0143">Chaperone</keyword>
<dbReference type="InterPro" id="IPR036316">
    <property type="entry name" value="Pili_assmbl_chap_C_dom_sf"/>
</dbReference>
<evidence type="ECO:0000256" key="1">
    <source>
        <dbReference type="ARBA" id="ARBA00004418"/>
    </source>
</evidence>
<comment type="similarity">
    <text evidence="2">Belongs to the periplasmic pilus chaperone family.</text>
</comment>
<dbReference type="SUPFAM" id="SSF49354">
    <property type="entry name" value="PapD-like"/>
    <property type="match status" value="1"/>
</dbReference>
<feature type="domain" description="Pili assembly chaperone N-terminal" evidence="6">
    <location>
        <begin position="26"/>
        <end position="137"/>
    </location>
</feature>
<dbReference type="NCBIfam" id="NF007392">
    <property type="entry name" value="PRK09918.1"/>
    <property type="match status" value="1"/>
</dbReference>
<dbReference type="EMBL" id="JAUQTG010000002">
    <property type="protein sequence ID" value="MDO7855793.1"/>
    <property type="molecule type" value="Genomic_DNA"/>
</dbReference>
<evidence type="ECO:0000313" key="8">
    <source>
        <dbReference type="EMBL" id="MDO7855793.1"/>
    </source>
</evidence>
<evidence type="ECO:0000313" key="10">
    <source>
        <dbReference type="Proteomes" id="UP001176478"/>
    </source>
</evidence>
<keyword evidence="4" id="KW-0574">Periplasm</keyword>
<gene>
    <name evidence="7" type="ORF">P7V44_20410</name>
    <name evidence="8" type="ORF">Q5E86_05295</name>
</gene>
<dbReference type="Pfam" id="PF00345">
    <property type="entry name" value="PapD_N"/>
    <property type="match status" value="1"/>
</dbReference>
<reference evidence="8" key="2">
    <citation type="submission" date="2023-07" db="EMBL/GenBank/DDBJ databases">
        <authorList>
            <person name="Yang W."/>
            <person name="Chen J."/>
            <person name="Ji P."/>
            <person name="Hu F."/>
        </authorList>
    </citation>
    <scope>NUCLEOTIDE SEQUENCE</scope>
    <source>
        <strain evidence="8">CRE-138-0111</strain>
    </source>
</reference>
<keyword evidence="10" id="KW-1185">Reference proteome</keyword>